<feature type="active site" description="Nucleophile" evidence="1">
    <location>
        <position position="481"/>
    </location>
</feature>
<feature type="compositionally biased region" description="Polar residues" evidence="4">
    <location>
        <begin position="21"/>
        <end position="39"/>
    </location>
</feature>
<dbReference type="SUPFAM" id="SSF56024">
    <property type="entry name" value="Phospholipase D/nuclease"/>
    <property type="match status" value="2"/>
</dbReference>
<reference evidence="5" key="1">
    <citation type="submission" date="2022-10" db="EMBL/GenBank/DDBJ databases">
        <title>Culturing micro-colonial fungi from biological soil crusts in the Mojave desert and describing Neophaeococcomyces mojavensis, and introducing the new genera and species Taxawa tesnikishii.</title>
        <authorList>
            <person name="Kurbessoian T."/>
            <person name="Stajich J.E."/>
        </authorList>
    </citation>
    <scope>NUCLEOTIDE SEQUENCE</scope>
    <source>
        <strain evidence="5">TK_41</strain>
    </source>
</reference>
<dbReference type="GO" id="GO:0003697">
    <property type="term" value="F:single-stranded DNA binding"/>
    <property type="evidence" value="ECO:0007669"/>
    <property type="project" value="TreeGrafter"/>
</dbReference>
<dbReference type="GO" id="GO:0005634">
    <property type="term" value="C:nucleus"/>
    <property type="evidence" value="ECO:0007669"/>
    <property type="project" value="InterPro"/>
</dbReference>
<dbReference type="AlphaFoldDB" id="A0AA39CHL4"/>
<dbReference type="PANTHER" id="PTHR12415">
    <property type="entry name" value="TYROSYL-DNA PHOSPHODIESTERASE 1"/>
    <property type="match status" value="1"/>
</dbReference>
<gene>
    <name evidence="5" type="ORF">H2200_006873</name>
</gene>
<dbReference type="Proteomes" id="UP001172673">
    <property type="component" value="Unassembled WGS sequence"/>
</dbReference>
<dbReference type="PANTHER" id="PTHR12415:SF4">
    <property type="entry name" value="TYROSYL-DNA PHOSPHODIESTERASE DOMAIN-CONTAINING PROTEIN"/>
    <property type="match status" value="1"/>
</dbReference>
<evidence type="ECO:0000256" key="2">
    <source>
        <dbReference type="PIRSR" id="PIRSR610347-2"/>
    </source>
</evidence>
<dbReference type="CDD" id="cd09122">
    <property type="entry name" value="PLDc_Tdp1_1"/>
    <property type="match status" value="1"/>
</dbReference>
<dbReference type="GO" id="GO:0003690">
    <property type="term" value="F:double-stranded DNA binding"/>
    <property type="evidence" value="ECO:0007669"/>
    <property type="project" value="TreeGrafter"/>
</dbReference>
<sequence>MAPEIVDLISDDEDEIDVPGPSTSTNRAPQRRAISNGTINPAILSYRKTPDMPKYETTGSRASCHTERSSADPSLSPLFVPIASPSPEDKGKGKGRASPIPEIDLSHDTDDDGNHGPIDETWDYANGEFTEEDALKQAIALSLQEQTPTKVDEQDHVRAGASSSTPPGNHASLGTVPLPNWHASPTKVSSNAVSGCAGNSQPSASPLHAQDQTAAVNTGTETALPPNAEDQKTAATTKTKTASPAVQDTTTSKEADNAEQKPASNTFSLTGLDRKQMEAERLARLKRKHAGTREEDEQPNSKVVKTAPVQLEARRDKTVSPPPLRSRRQDTDTSSDQRAVRPSVTELTSRPAENDTAQARTTTSSNTVSLDDDDDEDTPAPTFYPDGVALKTHVPGYPNARTISFPSLISPSSHLDSALLSSFIWNFDWLFPHFETRRTKFQLIMHAKTPAERENIKRDWAGVPNVRLTFPPMEGNVNCMHSKLMLLFYKNEEEAVWKGGQRCRIVVPTANLMDFDWGVGGFMENMVWLIDLPLKSATMATETPFQKSLKQFLKAQTVPEDVLRKLDEFDFSKTAKYGFVHTIGGMHSGQTWRTTGLCGLGRVVTALGLASKEIIQLDYVTSSVGSLNDEFMSSMYLAAQGDDGLTEYARRVKKKAPISKRLDSWKENFRLYFPSDNTVRTSKAGPHRAGTICFSTKWWQNSKFPRANMLDCISIRERLLMHNKLLFVRYPSPIETPQSSSIGWSYIGSANLSESAWGRLVQDKVTKEPRLNCRNWECGVIIPILVKSSDSRGSAVTSHRDEGLAAFEGRVPVPMRFPSEDMDQKKPWMIYNG</sequence>
<dbReference type="InterPro" id="IPR003903">
    <property type="entry name" value="UIM_dom"/>
</dbReference>
<dbReference type="Pfam" id="PF02809">
    <property type="entry name" value="UIM"/>
    <property type="match status" value="1"/>
</dbReference>
<evidence type="ECO:0000313" key="6">
    <source>
        <dbReference type="Proteomes" id="UP001172673"/>
    </source>
</evidence>
<feature type="binding site" evidence="2">
    <location>
        <position position="483"/>
    </location>
    <ligand>
        <name>substrate</name>
    </ligand>
</feature>
<feature type="binding site" evidence="2">
    <location>
        <position position="724"/>
    </location>
    <ligand>
        <name>substrate</name>
    </ligand>
</feature>
<feature type="compositionally biased region" description="Basic and acidic residues" evidence="4">
    <location>
        <begin position="104"/>
        <end position="118"/>
    </location>
</feature>
<name>A0AA39CHL4_9EURO</name>
<feature type="active site" description="Proton donor/acceptor" evidence="1">
    <location>
        <position position="722"/>
    </location>
</feature>
<evidence type="ECO:0000256" key="1">
    <source>
        <dbReference type="PIRSR" id="PIRSR610347-1"/>
    </source>
</evidence>
<feature type="region of interest" description="Disordered" evidence="4">
    <location>
        <begin position="287"/>
        <end position="387"/>
    </location>
</feature>
<evidence type="ECO:0000313" key="5">
    <source>
        <dbReference type="EMBL" id="KAJ9609102.1"/>
    </source>
</evidence>
<keyword evidence="6" id="KW-1185">Reference proteome</keyword>
<dbReference type="GO" id="GO:0017005">
    <property type="term" value="F:3'-tyrosyl-DNA phosphodiesterase activity"/>
    <property type="evidence" value="ECO:0007669"/>
    <property type="project" value="TreeGrafter"/>
</dbReference>
<feature type="site" description="Interaction with DNA" evidence="3">
    <location>
        <position position="753"/>
    </location>
</feature>
<dbReference type="Pfam" id="PF06087">
    <property type="entry name" value="Tyr-DNA_phospho"/>
    <property type="match status" value="1"/>
</dbReference>
<evidence type="ECO:0008006" key="7">
    <source>
        <dbReference type="Google" id="ProtNLM"/>
    </source>
</evidence>
<dbReference type="GO" id="GO:0006281">
    <property type="term" value="P:DNA repair"/>
    <property type="evidence" value="ECO:0007669"/>
    <property type="project" value="InterPro"/>
</dbReference>
<organism evidence="5 6">
    <name type="scientific">Cladophialophora chaetospira</name>
    <dbReference type="NCBI Taxonomy" id="386627"/>
    <lineage>
        <taxon>Eukaryota</taxon>
        <taxon>Fungi</taxon>
        <taxon>Dikarya</taxon>
        <taxon>Ascomycota</taxon>
        <taxon>Pezizomycotina</taxon>
        <taxon>Eurotiomycetes</taxon>
        <taxon>Chaetothyriomycetidae</taxon>
        <taxon>Chaetothyriales</taxon>
        <taxon>Herpotrichiellaceae</taxon>
        <taxon>Cladophialophora</taxon>
    </lineage>
</organism>
<protein>
    <recommendedName>
        <fullName evidence="7">Tyrosyl-DNA phosphodiesterase</fullName>
    </recommendedName>
</protein>
<dbReference type="Gene3D" id="3.30.870.10">
    <property type="entry name" value="Endonuclease Chain A"/>
    <property type="match status" value="2"/>
</dbReference>
<evidence type="ECO:0000256" key="3">
    <source>
        <dbReference type="PIRSR" id="PIRSR610347-3"/>
    </source>
</evidence>
<accession>A0AA39CHL4</accession>
<dbReference type="EMBL" id="JAPDRK010000009">
    <property type="protein sequence ID" value="KAJ9609102.1"/>
    <property type="molecule type" value="Genomic_DNA"/>
</dbReference>
<dbReference type="InterPro" id="IPR010347">
    <property type="entry name" value="Tdp1"/>
</dbReference>
<comment type="caution">
    <text evidence="5">The sequence shown here is derived from an EMBL/GenBank/DDBJ whole genome shotgun (WGS) entry which is preliminary data.</text>
</comment>
<proteinExistence type="predicted"/>
<evidence type="ECO:0000256" key="4">
    <source>
        <dbReference type="SAM" id="MobiDB-lite"/>
    </source>
</evidence>
<feature type="compositionally biased region" description="Polar residues" evidence="4">
    <location>
        <begin position="186"/>
        <end position="221"/>
    </location>
</feature>
<feature type="compositionally biased region" description="Low complexity" evidence="4">
    <location>
        <begin position="233"/>
        <end position="242"/>
    </location>
</feature>
<dbReference type="CDD" id="cd09123">
    <property type="entry name" value="PLDc_Tdp1_2"/>
    <property type="match status" value="1"/>
</dbReference>
<feature type="region of interest" description="Disordered" evidence="4">
    <location>
        <begin position="1"/>
        <end position="275"/>
    </location>
</feature>